<protein>
    <submittedName>
        <fullName evidence="1">Uncharacterized protein</fullName>
    </submittedName>
</protein>
<organism evidence="1 2">
    <name type="scientific">Pseudoalteromonas byunsanensis</name>
    <dbReference type="NCBI Taxonomy" id="327939"/>
    <lineage>
        <taxon>Bacteria</taxon>
        <taxon>Pseudomonadati</taxon>
        <taxon>Pseudomonadota</taxon>
        <taxon>Gammaproteobacteria</taxon>
        <taxon>Alteromonadales</taxon>
        <taxon>Pseudoalteromonadaceae</taxon>
        <taxon>Pseudoalteromonas</taxon>
    </lineage>
</organism>
<gene>
    <name evidence="1" type="ORF">BIW53_04685</name>
</gene>
<accession>A0A1S1NAR5</accession>
<dbReference type="EMBL" id="MNAN01000026">
    <property type="protein sequence ID" value="OHU96630.1"/>
    <property type="molecule type" value="Genomic_DNA"/>
</dbReference>
<dbReference type="AlphaFoldDB" id="A0A1S1NAR5"/>
<name>A0A1S1NAR5_9GAMM</name>
<dbReference type="Proteomes" id="UP000180253">
    <property type="component" value="Unassembled WGS sequence"/>
</dbReference>
<dbReference type="RefSeq" id="WP_070990689.1">
    <property type="nucleotide sequence ID" value="NZ_CBCSHD010000001.1"/>
</dbReference>
<evidence type="ECO:0000313" key="1">
    <source>
        <dbReference type="EMBL" id="OHU96630.1"/>
    </source>
</evidence>
<evidence type="ECO:0000313" key="2">
    <source>
        <dbReference type="Proteomes" id="UP000180253"/>
    </source>
</evidence>
<sequence length="173" mass="18438">MSTQTVGLSSPVYQFQRVLAYTLGQSASVIVSDLDSSTNTVNVIASSAATAQALAQIVKPEQSFGNLKVAITVKDISGNTYQPTQSSCTTDTLVESAKTALINNPLIFDVRTVTDFSGKLVAGISIVPTAIQFWNDNLANPSSFTTLLAENGFEQVLIEQFKVFSEGKHIGNN</sequence>
<reference evidence="1 2" key="1">
    <citation type="submission" date="2016-10" db="EMBL/GenBank/DDBJ databases">
        <title>Pseudoalteromonas amylolytica sp. nov., isolated from the surface seawater.</title>
        <authorList>
            <person name="Wu Y.-H."/>
            <person name="Cheng H."/>
            <person name="Jin X.-B."/>
            <person name="Wang C.-S."/>
            <person name="Xu X.-W."/>
        </authorList>
    </citation>
    <scope>NUCLEOTIDE SEQUENCE [LARGE SCALE GENOMIC DNA]</scope>
    <source>
        <strain evidence="1 2">JCM 12483</strain>
    </source>
</reference>
<proteinExistence type="predicted"/>
<comment type="caution">
    <text evidence="1">The sequence shown here is derived from an EMBL/GenBank/DDBJ whole genome shotgun (WGS) entry which is preliminary data.</text>
</comment>
<keyword evidence="2" id="KW-1185">Reference proteome</keyword>